<dbReference type="Pfam" id="PF01753">
    <property type="entry name" value="zf-MYND"/>
    <property type="match status" value="1"/>
</dbReference>
<feature type="compositionally biased region" description="Polar residues" evidence="6">
    <location>
        <begin position="742"/>
        <end position="753"/>
    </location>
</feature>
<reference evidence="8 9" key="1">
    <citation type="submission" date="2015-07" db="EMBL/GenBank/DDBJ databases">
        <title>The genome of Dufourea novaeangliae.</title>
        <authorList>
            <person name="Pan H."/>
            <person name="Kapheim K."/>
        </authorList>
    </citation>
    <scope>NUCLEOTIDE SEQUENCE [LARGE SCALE GENOMIC DNA]</scope>
    <source>
        <strain evidence="8">0120121106</strain>
        <tissue evidence="8">Whole body</tissue>
    </source>
</reference>
<dbReference type="Proteomes" id="UP000076502">
    <property type="component" value="Unassembled WGS sequence"/>
</dbReference>
<accession>A0A154PR31</accession>
<feature type="compositionally biased region" description="Low complexity" evidence="6">
    <location>
        <begin position="597"/>
        <end position="614"/>
    </location>
</feature>
<feature type="region of interest" description="Disordered" evidence="6">
    <location>
        <begin position="154"/>
        <end position="266"/>
    </location>
</feature>
<dbReference type="InterPro" id="IPR002893">
    <property type="entry name" value="Znf_MYND"/>
</dbReference>
<feature type="compositionally biased region" description="Polar residues" evidence="6">
    <location>
        <begin position="1255"/>
        <end position="1276"/>
    </location>
</feature>
<dbReference type="OrthoDB" id="7632287at2759"/>
<evidence type="ECO:0000313" key="9">
    <source>
        <dbReference type="Proteomes" id="UP000076502"/>
    </source>
</evidence>
<feature type="compositionally biased region" description="Polar residues" evidence="6">
    <location>
        <begin position="1428"/>
        <end position="1438"/>
    </location>
</feature>
<sequence length="1697" mass="187551">MYTDLISVILLIYNFGNFTGKFEILLQKVSDFAWSAPKKTNTQTPLDYRLACSTRLLSRCYHHHWGGGRGGGTCQAQTLLPRLELPTKKRNPEVTGASPRKGLSTEVAAGRTQHWESTSASRGQSAVLHPTPGESGLLAEKKTLRARGVSGLSSILKTGGYSRGDSRREHGKLNSSVRGKGGTAERYGRLPKFANRHSVTSQSQATLGKAKLAVSRVRGRTEPGDARTTLVGDQDTPNNSISNADEDGTSLLEEGDSEEANNSKGPVAKNLEVAIRHCSTVLDGNITDIEDAKREENIEQGTIKAERLATKRKCDDCIDDGIYKVVLKRLQEEPDEYDKFGQYVALELKSMNSDFSKAKLKSEIRKVIARIADEDMEACFSIREANKDMKEHDGSQPDDPPAKYKGRPKKRETIPGLFAASCWPRVMISRDNKIGRKMERPADIATFTFYEGSSGGERAQDEDDGGEEGDRVVEHLYCEENGEQGVCLITSSSGIGDDLGTGKASEDDGEGPKKVDELVRKKNFVGSTMKHVNSKSDDREIPIFVDLTTDEKNTWKQTILKRSFDDVKTPTEVNEENGNGNCSTTIMIEPRIMIADSSSKSSSTGSGSLATALSDRGPCLIPMQPNRSLPIRPAPLPTRSFRKDGRSLVILSRPVRLDVVEVEPVKSTAATSNTEIPNEKDETPAITVDASLTETPVSGDYILPLISNAGSRGGMKRKVNDDADQSQDTVKESSKKRKSQEADSSQGRENSVKNSVNEFLRTFCVSNDNGGTRDVYGDKCAKVVSTTREDSCVKVVPPLRLKKVARTKTVKDKSSKIVAESGQESNYKIIRGKTSRSRMTPSPSTWNGLLHEKDTNLESLKNDSCKLKYRRNRLKQKLRELRGKALDLAKHMANDSSSQQNTRLRQVMNRYEKQIENLSKLHSKLSAALSGSGEVTDVNDNATCPPDEGYLFVELNVNDKGSMKVKSPASSPEPPKLSPRFPVTYTDILPEEVRNSPPVLPRVCLTISSSQDDEFQVSESKIWTEGEESKKQTISSHSIHNSSIGEASADLEECIRTAGNSLTNSIADDFDVDKRSLDHSDNVVSLFDNNQFDGEEMKDQNCMEELSPGRLVIQEDERIDSIGFPNSGPVISSVTSGLDAAATVSASEIFESTVRVSRRGYFTKRSTCEFNFLLTVLTSRNHSCETIPTFISTLYFPVAMFILKLLLVNRQQQNCKAEKSNIDAVQGNTNNYSITEQFPTLGNWVARMSSKQSVKTRSKLQQDGTASFGSTENSARQLAGSEAQKIIGPNATNDIMNTTSQYGNERWQYYHHQHQQQRQQQLLQHVASVTLGQSVPTVSPFRPSICPPIPINQYYSNNYAIDPYNGTALGYHPGICPYGPYPYHSRLHPATLSSYHFPMQESLRPHQHLDRRFPPLQETMMKYPPPATSNQTHSTHSTALAHDHHRGSSLPSLFLSPTSLSSPQQTLPRAPVPGYPASNQFPQNRMIPDVVAAAAAAAVVAAASLDRQHETLACNRSETDMSTAAIGNVITTETPRVASSNKQETPRLPSQSQNTSFTEEAHENVAKYQQMQNFLFDRLELVKTTDSFIQQNPTCDGQPPISSIVPTTPYRILVPQMTRAMPVNEARNCETPHLGKVDRSPRSLHNLACSNCGVIGPKFKCLGCETVFYCNERCQEKHWNIHVQWCPKRMPKLKKVT</sequence>
<keyword evidence="5" id="KW-0175">Coiled coil</keyword>
<evidence type="ECO:0000256" key="2">
    <source>
        <dbReference type="ARBA" id="ARBA00022771"/>
    </source>
</evidence>
<proteinExistence type="predicted"/>
<feature type="region of interest" description="Disordered" evidence="6">
    <location>
        <begin position="1533"/>
        <end position="1561"/>
    </location>
</feature>
<protein>
    <recommendedName>
        <fullName evidence="7">MYND-type domain-containing protein</fullName>
    </recommendedName>
</protein>
<evidence type="ECO:0000256" key="3">
    <source>
        <dbReference type="ARBA" id="ARBA00022833"/>
    </source>
</evidence>
<feature type="domain" description="MYND-type" evidence="7">
    <location>
        <begin position="1649"/>
        <end position="1686"/>
    </location>
</feature>
<feature type="region of interest" description="Disordered" evidence="6">
    <location>
        <begin position="1255"/>
        <end position="1279"/>
    </location>
</feature>
<gene>
    <name evidence="8" type="ORF">WN55_06614</name>
</gene>
<keyword evidence="2 4" id="KW-0863">Zinc-finger</keyword>
<evidence type="ECO:0000259" key="7">
    <source>
        <dbReference type="PROSITE" id="PS50865"/>
    </source>
</evidence>
<dbReference type="PROSITE" id="PS50865">
    <property type="entry name" value="ZF_MYND_2"/>
    <property type="match status" value="1"/>
</dbReference>
<evidence type="ECO:0000256" key="4">
    <source>
        <dbReference type="PROSITE-ProRule" id="PRU00134"/>
    </source>
</evidence>
<name>A0A154PR31_DUFNO</name>
<organism evidence="8 9">
    <name type="scientific">Dufourea novaeangliae</name>
    <name type="common">Sweat bee</name>
    <dbReference type="NCBI Taxonomy" id="178035"/>
    <lineage>
        <taxon>Eukaryota</taxon>
        <taxon>Metazoa</taxon>
        <taxon>Ecdysozoa</taxon>
        <taxon>Arthropoda</taxon>
        <taxon>Hexapoda</taxon>
        <taxon>Insecta</taxon>
        <taxon>Pterygota</taxon>
        <taxon>Neoptera</taxon>
        <taxon>Endopterygota</taxon>
        <taxon>Hymenoptera</taxon>
        <taxon>Apocrita</taxon>
        <taxon>Aculeata</taxon>
        <taxon>Apoidea</taxon>
        <taxon>Anthophila</taxon>
        <taxon>Halictidae</taxon>
        <taxon>Rophitinae</taxon>
        <taxon>Dufourea</taxon>
    </lineage>
</organism>
<feature type="region of interest" description="Disordered" evidence="6">
    <location>
        <begin position="1424"/>
        <end position="1448"/>
    </location>
</feature>
<feature type="region of interest" description="Disordered" evidence="6">
    <location>
        <begin position="387"/>
        <end position="410"/>
    </location>
</feature>
<evidence type="ECO:0000313" key="8">
    <source>
        <dbReference type="EMBL" id="KZC14207.1"/>
    </source>
</evidence>
<dbReference type="SUPFAM" id="SSF144232">
    <property type="entry name" value="HIT/MYND zinc finger-like"/>
    <property type="match status" value="1"/>
</dbReference>
<feature type="compositionally biased region" description="Polar residues" evidence="6">
    <location>
        <begin position="1533"/>
        <end position="1558"/>
    </location>
</feature>
<dbReference type="EMBL" id="KQ435048">
    <property type="protein sequence ID" value="KZC14207.1"/>
    <property type="molecule type" value="Genomic_DNA"/>
</dbReference>
<keyword evidence="1" id="KW-0479">Metal-binding</keyword>
<feature type="region of interest" description="Disordered" evidence="6">
    <location>
        <begin position="709"/>
        <end position="753"/>
    </location>
</feature>
<feature type="compositionally biased region" description="Acidic residues" evidence="6">
    <location>
        <begin position="244"/>
        <end position="259"/>
    </location>
</feature>
<feature type="region of interest" description="Disordered" evidence="6">
    <location>
        <begin position="84"/>
        <end position="138"/>
    </location>
</feature>
<feature type="compositionally biased region" description="Polar residues" evidence="6">
    <location>
        <begin position="115"/>
        <end position="124"/>
    </location>
</feature>
<dbReference type="Gene3D" id="6.10.140.2220">
    <property type="match status" value="1"/>
</dbReference>
<evidence type="ECO:0000256" key="1">
    <source>
        <dbReference type="ARBA" id="ARBA00022723"/>
    </source>
</evidence>
<feature type="region of interest" description="Disordered" evidence="6">
    <location>
        <begin position="597"/>
        <end position="638"/>
    </location>
</feature>
<evidence type="ECO:0000256" key="5">
    <source>
        <dbReference type="SAM" id="Coils"/>
    </source>
</evidence>
<dbReference type="GO" id="GO:0008270">
    <property type="term" value="F:zinc ion binding"/>
    <property type="evidence" value="ECO:0007669"/>
    <property type="project" value="UniProtKB-KW"/>
</dbReference>
<keyword evidence="3" id="KW-0862">Zinc</keyword>
<keyword evidence="9" id="KW-1185">Reference proteome</keyword>
<feature type="compositionally biased region" description="Polar residues" evidence="6">
    <location>
        <begin position="197"/>
        <end position="206"/>
    </location>
</feature>
<evidence type="ECO:0000256" key="6">
    <source>
        <dbReference type="SAM" id="MobiDB-lite"/>
    </source>
</evidence>
<feature type="coiled-coil region" evidence="5">
    <location>
        <begin position="871"/>
        <end position="928"/>
    </location>
</feature>